<keyword evidence="3" id="KW-1185">Reference proteome</keyword>
<comment type="caution">
    <text evidence="2">The sequence shown here is derived from an EMBL/GenBank/DDBJ whole genome shotgun (WGS) entry which is preliminary data.</text>
</comment>
<dbReference type="Proteomes" id="UP001221898">
    <property type="component" value="Unassembled WGS sequence"/>
</dbReference>
<sequence>MQAVPDERGRRPPRGPATARPTARKTSQLLAMPTPPCLAVAQKCAASLPVWGAVPRAKNSPPVEARRLPRRAWGPLLHHHYEARSAPGPAQAKQQRCTLDGSQPA</sequence>
<feature type="compositionally biased region" description="Polar residues" evidence="1">
    <location>
        <begin position="92"/>
        <end position="105"/>
    </location>
</feature>
<feature type="region of interest" description="Disordered" evidence="1">
    <location>
        <begin position="82"/>
        <end position="105"/>
    </location>
</feature>
<reference evidence="2" key="1">
    <citation type="journal article" date="2023" name="Science">
        <title>Genome structures resolve the early diversification of teleost fishes.</title>
        <authorList>
            <person name="Parey E."/>
            <person name="Louis A."/>
            <person name="Montfort J."/>
            <person name="Bouchez O."/>
            <person name="Roques C."/>
            <person name="Iampietro C."/>
            <person name="Lluch J."/>
            <person name="Castinel A."/>
            <person name="Donnadieu C."/>
            <person name="Desvignes T."/>
            <person name="Floi Bucao C."/>
            <person name="Jouanno E."/>
            <person name="Wen M."/>
            <person name="Mejri S."/>
            <person name="Dirks R."/>
            <person name="Jansen H."/>
            <person name="Henkel C."/>
            <person name="Chen W.J."/>
            <person name="Zahm M."/>
            <person name="Cabau C."/>
            <person name="Klopp C."/>
            <person name="Thompson A.W."/>
            <person name="Robinson-Rechavi M."/>
            <person name="Braasch I."/>
            <person name="Lecointre G."/>
            <person name="Bobe J."/>
            <person name="Postlethwait J.H."/>
            <person name="Berthelot C."/>
            <person name="Roest Crollius H."/>
            <person name="Guiguen Y."/>
        </authorList>
    </citation>
    <scope>NUCLEOTIDE SEQUENCE</scope>
    <source>
        <strain evidence="2">NC1722</strain>
    </source>
</reference>
<proteinExistence type="predicted"/>
<dbReference type="AlphaFoldDB" id="A0AAD7S1B9"/>
<accession>A0AAD7S1B9</accession>
<evidence type="ECO:0000313" key="3">
    <source>
        <dbReference type="Proteomes" id="UP001221898"/>
    </source>
</evidence>
<feature type="compositionally biased region" description="Basic and acidic residues" evidence="1">
    <location>
        <begin position="1"/>
        <end position="10"/>
    </location>
</feature>
<feature type="region of interest" description="Disordered" evidence="1">
    <location>
        <begin position="1"/>
        <end position="30"/>
    </location>
</feature>
<protein>
    <submittedName>
        <fullName evidence="2">Uncharacterized protein</fullName>
    </submittedName>
</protein>
<name>A0AAD7S1B9_9TELE</name>
<dbReference type="EMBL" id="JAINUG010000129">
    <property type="protein sequence ID" value="KAJ8394157.1"/>
    <property type="molecule type" value="Genomic_DNA"/>
</dbReference>
<evidence type="ECO:0000313" key="2">
    <source>
        <dbReference type="EMBL" id="KAJ8394157.1"/>
    </source>
</evidence>
<organism evidence="2 3">
    <name type="scientific">Aldrovandia affinis</name>
    <dbReference type="NCBI Taxonomy" id="143900"/>
    <lineage>
        <taxon>Eukaryota</taxon>
        <taxon>Metazoa</taxon>
        <taxon>Chordata</taxon>
        <taxon>Craniata</taxon>
        <taxon>Vertebrata</taxon>
        <taxon>Euteleostomi</taxon>
        <taxon>Actinopterygii</taxon>
        <taxon>Neopterygii</taxon>
        <taxon>Teleostei</taxon>
        <taxon>Notacanthiformes</taxon>
        <taxon>Halosauridae</taxon>
        <taxon>Aldrovandia</taxon>
    </lineage>
</organism>
<evidence type="ECO:0000256" key="1">
    <source>
        <dbReference type="SAM" id="MobiDB-lite"/>
    </source>
</evidence>
<gene>
    <name evidence="2" type="ORF">AAFF_G00049620</name>
</gene>